<dbReference type="GO" id="GO:0015031">
    <property type="term" value="P:protein transport"/>
    <property type="evidence" value="ECO:0007669"/>
    <property type="project" value="UniProtKB-KW"/>
</dbReference>
<keyword evidence="6 10" id="KW-0812">Transmembrane</keyword>
<feature type="domain" description="TonB C-terminal" evidence="11">
    <location>
        <begin position="362"/>
        <end position="452"/>
    </location>
</feature>
<keyword evidence="5" id="KW-0997">Cell inner membrane</keyword>
<evidence type="ECO:0000256" key="9">
    <source>
        <dbReference type="ARBA" id="ARBA00023136"/>
    </source>
</evidence>
<dbReference type="EMBL" id="VOHS01000001">
    <property type="protein sequence ID" value="TWW02550.1"/>
    <property type="molecule type" value="Genomic_DNA"/>
</dbReference>
<dbReference type="PROSITE" id="PS52015">
    <property type="entry name" value="TONB_CTD"/>
    <property type="match status" value="1"/>
</dbReference>
<dbReference type="InterPro" id="IPR008969">
    <property type="entry name" value="CarboxyPept-like_regulatory"/>
</dbReference>
<evidence type="ECO:0000259" key="11">
    <source>
        <dbReference type="PROSITE" id="PS52015"/>
    </source>
</evidence>
<comment type="subcellular location">
    <subcellularLocation>
        <location evidence="1">Cell inner membrane</location>
        <topology evidence="1">Single-pass membrane protein</topology>
        <orientation evidence="1">Periplasmic side</orientation>
    </subcellularLocation>
</comment>
<dbReference type="SUPFAM" id="SSF74653">
    <property type="entry name" value="TolA/TonB C-terminal domain"/>
    <property type="match status" value="1"/>
</dbReference>
<evidence type="ECO:0000256" key="2">
    <source>
        <dbReference type="ARBA" id="ARBA00006555"/>
    </source>
</evidence>
<evidence type="ECO:0000256" key="1">
    <source>
        <dbReference type="ARBA" id="ARBA00004383"/>
    </source>
</evidence>
<evidence type="ECO:0000256" key="5">
    <source>
        <dbReference type="ARBA" id="ARBA00022519"/>
    </source>
</evidence>
<protein>
    <submittedName>
        <fullName evidence="12">TonB family protein</fullName>
    </submittedName>
</protein>
<dbReference type="Pfam" id="PF13715">
    <property type="entry name" value="CarbopepD_reg_2"/>
    <property type="match status" value="1"/>
</dbReference>
<dbReference type="InterPro" id="IPR006260">
    <property type="entry name" value="TonB/TolA_C"/>
</dbReference>
<dbReference type="NCBIfam" id="TIGR01352">
    <property type="entry name" value="tonB_Cterm"/>
    <property type="match status" value="1"/>
</dbReference>
<evidence type="ECO:0000256" key="6">
    <source>
        <dbReference type="ARBA" id="ARBA00022692"/>
    </source>
</evidence>
<evidence type="ECO:0000313" key="12">
    <source>
        <dbReference type="EMBL" id="TWW02550.1"/>
    </source>
</evidence>
<keyword evidence="8 10" id="KW-1133">Transmembrane helix</keyword>
<dbReference type="GO" id="GO:0031992">
    <property type="term" value="F:energy transducer activity"/>
    <property type="evidence" value="ECO:0007669"/>
    <property type="project" value="TreeGrafter"/>
</dbReference>
<dbReference type="GO" id="GO:0055085">
    <property type="term" value="P:transmembrane transport"/>
    <property type="evidence" value="ECO:0007669"/>
    <property type="project" value="InterPro"/>
</dbReference>
<evidence type="ECO:0000256" key="4">
    <source>
        <dbReference type="ARBA" id="ARBA00022475"/>
    </source>
</evidence>
<comment type="caution">
    <text evidence="12">The sequence shown here is derived from an EMBL/GenBank/DDBJ whole genome shotgun (WGS) entry which is preliminary data.</text>
</comment>
<proteinExistence type="inferred from homology"/>
<keyword evidence="3" id="KW-0813">Transport</keyword>
<accession>A0A5C6M0V1</accession>
<comment type="similarity">
    <text evidence="2">Belongs to the TonB family.</text>
</comment>
<sequence length="452" mass="50161">MSDKHSHMNHSVDPELIRKYLAGELDNKAMHALEKQAMDDPFLADALDGFAERKSDQRMHLADLNKRLELRVKGKEERKVLPIIRLDRRWLAAAGVLLLVMGGLFWIWRSGFREDQSIAYKSADVADSSITDTLQYYNQEEPMAWGNKSEKLRGISIRPDTGSHIFPGNVSTESRGIAGILRREQDTVALAMAPSPSTVAAAPTLMAEKADRTDTIDTRIVDIAIANPKDMPIREKETEARSRNYFAVKPIVANRLIKGQVNDGKNGLPGVAVILEGTTQGVVTGADGSFSLNVADTTKNVNLVASYVGFKQERLSVSPRENNLDIRMREDQNGLNEVVVTGYDKKISKKFGAVYQPPMPAEGYDSYNEYLAKNTHYPASAVADNVKGRVKVSFRVMPDGSLEDFKITRRLQPDCDAEALRLIKEGPGWTPASDRTAARVTVEVYFPAKTPR</sequence>
<keyword evidence="13" id="KW-1185">Reference proteome</keyword>
<dbReference type="GO" id="GO:0098797">
    <property type="term" value="C:plasma membrane protein complex"/>
    <property type="evidence" value="ECO:0007669"/>
    <property type="project" value="TreeGrafter"/>
</dbReference>
<dbReference type="PANTHER" id="PTHR33446:SF2">
    <property type="entry name" value="PROTEIN TONB"/>
    <property type="match status" value="1"/>
</dbReference>
<keyword evidence="7" id="KW-0653">Protein transport</keyword>
<dbReference type="InterPro" id="IPR037682">
    <property type="entry name" value="TonB_C"/>
</dbReference>
<dbReference type="InterPro" id="IPR051045">
    <property type="entry name" value="TonB-dependent_transducer"/>
</dbReference>
<reference evidence="12 13" key="1">
    <citation type="submission" date="2019-08" db="EMBL/GenBank/DDBJ databases">
        <title>Whole genome sequencing of chitin degrading bacteria Chitinophaga pinensis YS16.</title>
        <authorList>
            <person name="Singh R.P."/>
            <person name="Manchanda G."/>
            <person name="Maurya I.K."/>
            <person name="Joshi N.K."/>
            <person name="Srivastava A.K."/>
        </authorList>
    </citation>
    <scope>NUCLEOTIDE SEQUENCE [LARGE SCALE GENOMIC DNA]</scope>
    <source>
        <strain evidence="12 13">YS-16</strain>
    </source>
</reference>
<keyword evidence="4" id="KW-1003">Cell membrane</keyword>
<dbReference type="PANTHER" id="PTHR33446">
    <property type="entry name" value="PROTEIN TONB-RELATED"/>
    <property type="match status" value="1"/>
</dbReference>
<feature type="transmembrane region" description="Helical" evidence="10">
    <location>
        <begin position="90"/>
        <end position="108"/>
    </location>
</feature>
<organism evidence="12 13">
    <name type="scientific">Chitinophaga pinensis</name>
    <dbReference type="NCBI Taxonomy" id="79329"/>
    <lineage>
        <taxon>Bacteria</taxon>
        <taxon>Pseudomonadati</taxon>
        <taxon>Bacteroidota</taxon>
        <taxon>Chitinophagia</taxon>
        <taxon>Chitinophagales</taxon>
        <taxon>Chitinophagaceae</taxon>
        <taxon>Chitinophaga</taxon>
    </lineage>
</organism>
<dbReference type="Gene3D" id="2.60.40.1120">
    <property type="entry name" value="Carboxypeptidase-like, regulatory domain"/>
    <property type="match status" value="1"/>
</dbReference>
<evidence type="ECO:0000256" key="10">
    <source>
        <dbReference type="SAM" id="Phobius"/>
    </source>
</evidence>
<gene>
    <name evidence="12" type="ORF">FEF09_01715</name>
</gene>
<dbReference type="Proteomes" id="UP000318815">
    <property type="component" value="Unassembled WGS sequence"/>
</dbReference>
<dbReference type="SUPFAM" id="SSF49464">
    <property type="entry name" value="Carboxypeptidase regulatory domain-like"/>
    <property type="match status" value="1"/>
</dbReference>
<evidence type="ECO:0000256" key="3">
    <source>
        <dbReference type="ARBA" id="ARBA00022448"/>
    </source>
</evidence>
<evidence type="ECO:0000313" key="13">
    <source>
        <dbReference type="Proteomes" id="UP000318815"/>
    </source>
</evidence>
<name>A0A5C6M0V1_9BACT</name>
<dbReference type="Gene3D" id="3.30.1150.10">
    <property type="match status" value="1"/>
</dbReference>
<dbReference type="Pfam" id="PF03544">
    <property type="entry name" value="TonB_C"/>
    <property type="match status" value="1"/>
</dbReference>
<evidence type="ECO:0000256" key="7">
    <source>
        <dbReference type="ARBA" id="ARBA00022927"/>
    </source>
</evidence>
<evidence type="ECO:0000256" key="8">
    <source>
        <dbReference type="ARBA" id="ARBA00022989"/>
    </source>
</evidence>
<dbReference type="OrthoDB" id="1112758at2"/>
<keyword evidence="9 10" id="KW-0472">Membrane</keyword>
<dbReference type="AlphaFoldDB" id="A0A5C6M0V1"/>